<dbReference type="CDD" id="cd06261">
    <property type="entry name" value="TM_PBP2"/>
    <property type="match status" value="1"/>
</dbReference>
<keyword evidence="13" id="KW-1185">Reference proteome</keyword>
<dbReference type="InterPro" id="IPR011864">
    <property type="entry name" value="Phosphate_PstC"/>
</dbReference>
<comment type="subcellular location">
    <subcellularLocation>
        <location evidence="1 9">Cell membrane</location>
        <topology evidence="1 9">Multi-pass membrane protein</topology>
    </subcellularLocation>
</comment>
<evidence type="ECO:0000256" key="4">
    <source>
        <dbReference type="ARBA" id="ARBA00022475"/>
    </source>
</evidence>
<keyword evidence="3 9" id="KW-0813">Transport</keyword>
<feature type="transmembrane region" description="Helical" evidence="9">
    <location>
        <begin position="7"/>
        <end position="29"/>
    </location>
</feature>
<evidence type="ECO:0000313" key="13">
    <source>
        <dbReference type="Proteomes" id="UP000005824"/>
    </source>
</evidence>
<dbReference type="GO" id="GO:0006817">
    <property type="term" value="P:phosphate ion transport"/>
    <property type="evidence" value="ECO:0007669"/>
    <property type="project" value="UniProtKB-KW"/>
</dbReference>
<dbReference type="RefSeq" id="WP_006981592.1">
    <property type="nucleotide sequence ID" value="NZ_ABVL01000014.1"/>
</dbReference>
<dbReference type="InterPro" id="IPR035906">
    <property type="entry name" value="MetI-like_sf"/>
</dbReference>
<organism evidence="12 13">
    <name type="scientific">Chthoniobacter flavus Ellin428</name>
    <dbReference type="NCBI Taxonomy" id="497964"/>
    <lineage>
        <taxon>Bacteria</taxon>
        <taxon>Pseudomonadati</taxon>
        <taxon>Verrucomicrobiota</taxon>
        <taxon>Spartobacteria</taxon>
        <taxon>Chthoniobacterales</taxon>
        <taxon>Chthoniobacteraceae</taxon>
        <taxon>Chthoniobacter</taxon>
    </lineage>
</organism>
<proteinExistence type="inferred from homology"/>
<dbReference type="GO" id="GO:0005315">
    <property type="term" value="F:phosphate transmembrane transporter activity"/>
    <property type="evidence" value="ECO:0007669"/>
    <property type="project" value="InterPro"/>
</dbReference>
<comment type="similarity">
    <text evidence="2 10">Belongs to the binding-protein-dependent transport system permease family. CysTW subfamily.</text>
</comment>
<dbReference type="PROSITE" id="PS50928">
    <property type="entry name" value="ABC_TM1"/>
    <property type="match status" value="1"/>
</dbReference>
<keyword evidence="6 9" id="KW-0812">Transmembrane</keyword>
<feature type="transmembrane region" description="Helical" evidence="9">
    <location>
        <begin position="137"/>
        <end position="155"/>
    </location>
</feature>
<sequence>MTRALSWFFSFVALGAVTLLVGVFVWQSLPVWHHEGWHYITGTKWFFRQKEFGTLPMIYGTVIVALIALVLAAPLGFGAAIFTAEYLPRRVRLAVKVLIELLAGVPSVVYGLLGILLLRDWIYNLFEKFEPLSGDTLLTAGVLLAVMILPTIVTLSDDALRGVSSAQRRAARGLGLTHAETVLSIALPQAKRGLGAALLLALGRALGETIAVFLVVGRQDNNLPEHVFSLRAWLDAGQTITSKLGGSETNIAYGDHVHWGAMVGLALLLLIMTGTVTLLGTGFGKRSDA</sequence>
<dbReference type="SUPFAM" id="SSF161098">
    <property type="entry name" value="MetI-like"/>
    <property type="match status" value="1"/>
</dbReference>
<reference evidence="12 13" key="1">
    <citation type="journal article" date="2011" name="J. Bacteriol.">
        <title>Genome sequence of Chthoniobacter flavus Ellin428, an aerobic heterotrophic soil bacterium.</title>
        <authorList>
            <person name="Kant R."/>
            <person name="van Passel M.W."/>
            <person name="Palva A."/>
            <person name="Lucas S."/>
            <person name="Lapidus A."/>
            <person name="Glavina Del Rio T."/>
            <person name="Dalin E."/>
            <person name="Tice H."/>
            <person name="Bruce D."/>
            <person name="Goodwin L."/>
            <person name="Pitluck S."/>
            <person name="Larimer F.W."/>
            <person name="Land M.L."/>
            <person name="Hauser L."/>
            <person name="Sangwan P."/>
            <person name="de Vos W.M."/>
            <person name="Janssen P.H."/>
            <person name="Smidt H."/>
        </authorList>
    </citation>
    <scope>NUCLEOTIDE SEQUENCE [LARGE SCALE GENOMIC DNA]</scope>
    <source>
        <strain evidence="12 13">Ellin428</strain>
    </source>
</reference>
<dbReference type="Pfam" id="PF00528">
    <property type="entry name" value="BPD_transp_1"/>
    <property type="match status" value="1"/>
</dbReference>
<dbReference type="PANTHER" id="PTHR30425:SF1">
    <property type="entry name" value="PHOSPHATE TRANSPORT SYSTEM PERMEASE PROTEIN PSTC"/>
    <property type="match status" value="1"/>
</dbReference>
<evidence type="ECO:0000256" key="1">
    <source>
        <dbReference type="ARBA" id="ARBA00004651"/>
    </source>
</evidence>
<accession>B4D5S9</accession>
<keyword evidence="4 10" id="KW-1003">Cell membrane</keyword>
<dbReference type="Proteomes" id="UP000005824">
    <property type="component" value="Unassembled WGS sequence"/>
</dbReference>
<dbReference type="EMBL" id="ABVL01000014">
    <property type="protein sequence ID" value="EDY18132.1"/>
    <property type="molecule type" value="Genomic_DNA"/>
</dbReference>
<evidence type="ECO:0000256" key="8">
    <source>
        <dbReference type="ARBA" id="ARBA00023136"/>
    </source>
</evidence>
<feature type="domain" description="ABC transmembrane type-1" evidence="11">
    <location>
        <begin position="58"/>
        <end position="280"/>
    </location>
</feature>
<evidence type="ECO:0000313" key="12">
    <source>
        <dbReference type="EMBL" id="EDY18132.1"/>
    </source>
</evidence>
<dbReference type="InParanoid" id="B4D5S9"/>
<gene>
    <name evidence="12" type="ORF">CfE428DRAFT_4268</name>
</gene>
<keyword evidence="7 9" id="KW-1133">Transmembrane helix</keyword>
<feature type="transmembrane region" description="Helical" evidence="9">
    <location>
        <begin position="93"/>
        <end position="117"/>
    </location>
</feature>
<evidence type="ECO:0000256" key="6">
    <source>
        <dbReference type="ARBA" id="ARBA00022692"/>
    </source>
</evidence>
<evidence type="ECO:0000256" key="5">
    <source>
        <dbReference type="ARBA" id="ARBA00022592"/>
    </source>
</evidence>
<dbReference type="InterPro" id="IPR000515">
    <property type="entry name" value="MetI-like"/>
</dbReference>
<feature type="transmembrane region" description="Helical" evidence="9">
    <location>
        <begin position="259"/>
        <end position="283"/>
    </location>
</feature>
<dbReference type="NCBIfam" id="TIGR02138">
    <property type="entry name" value="phosphate_pstC"/>
    <property type="match status" value="1"/>
</dbReference>
<dbReference type="InterPro" id="IPR051124">
    <property type="entry name" value="Phosphate_Transport_Permease"/>
</dbReference>
<feature type="transmembrane region" description="Helical" evidence="9">
    <location>
        <begin position="57"/>
        <end position="81"/>
    </location>
</feature>
<dbReference type="AlphaFoldDB" id="B4D5S9"/>
<protein>
    <recommendedName>
        <fullName evidence="10">Phosphate transport system permease protein</fullName>
    </recommendedName>
</protein>
<dbReference type="FunCoup" id="B4D5S9">
    <property type="interactions" value="295"/>
</dbReference>
<evidence type="ECO:0000256" key="9">
    <source>
        <dbReference type="RuleBase" id="RU363032"/>
    </source>
</evidence>
<evidence type="ECO:0000256" key="3">
    <source>
        <dbReference type="ARBA" id="ARBA00022448"/>
    </source>
</evidence>
<evidence type="ECO:0000256" key="2">
    <source>
        <dbReference type="ARBA" id="ARBA00007069"/>
    </source>
</evidence>
<evidence type="ECO:0000259" key="11">
    <source>
        <dbReference type="PROSITE" id="PS50928"/>
    </source>
</evidence>
<dbReference type="Gene3D" id="1.10.3720.10">
    <property type="entry name" value="MetI-like"/>
    <property type="match status" value="1"/>
</dbReference>
<evidence type="ECO:0000256" key="10">
    <source>
        <dbReference type="RuleBase" id="RU363054"/>
    </source>
</evidence>
<keyword evidence="5 10" id="KW-0592">Phosphate transport</keyword>
<dbReference type="STRING" id="497964.CfE428DRAFT_4268"/>
<keyword evidence="8 9" id="KW-0472">Membrane</keyword>
<dbReference type="PANTHER" id="PTHR30425">
    <property type="entry name" value="PHOSPHATE TRANSPORT SYSTEM PERMEASE PROTEIN PST"/>
    <property type="match status" value="1"/>
</dbReference>
<feature type="transmembrane region" description="Helical" evidence="9">
    <location>
        <begin position="194"/>
        <end position="216"/>
    </location>
</feature>
<name>B4D5S9_9BACT</name>
<comment type="caution">
    <text evidence="12">The sequence shown here is derived from an EMBL/GenBank/DDBJ whole genome shotgun (WGS) entry which is preliminary data.</text>
</comment>
<evidence type="ECO:0000256" key="7">
    <source>
        <dbReference type="ARBA" id="ARBA00022989"/>
    </source>
</evidence>
<dbReference type="eggNOG" id="COG0573">
    <property type="taxonomic scope" value="Bacteria"/>
</dbReference>
<dbReference type="GO" id="GO:0005886">
    <property type="term" value="C:plasma membrane"/>
    <property type="evidence" value="ECO:0007669"/>
    <property type="project" value="UniProtKB-SubCell"/>
</dbReference>
<comment type="function">
    <text evidence="10">Part of the binding-protein-dependent transport system for phosphate; probably responsible for the translocation of the substrate across the membrane.</text>
</comment>